<dbReference type="InterPro" id="IPR000045">
    <property type="entry name" value="Prepilin_IV_endopep_pep"/>
</dbReference>
<feature type="domain" description="Prepilin type IV endopeptidase peptidase" evidence="2">
    <location>
        <begin position="5"/>
        <end position="109"/>
    </location>
</feature>
<organism evidence="3 4">
    <name type="scientific">Vibrio halioticoli NBRC 102217</name>
    <dbReference type="NCBI Taxonomy" id="1219072"/>
    <lineage>
        <taxon>Bacteria</taxon>
        <taxon>Pseudomonadati</taxon>
        <taxon>Pseudomonadota</taxon>
        <taxon>Gammaproteobacteria</taxon>
        <taxon>Vibrionales</taxon>
        <taxon>Vibrionaceae</taxon>
        <taxon>Vibrio</taxon>
    </lineage>
</organism>
<dbReference type="EMBL" id="BAUJ01000042">
    <property type="protein sequence ID" value="GAD90391.1"/>
    <property type="molecule type" value="Genomic_DNA"/>
</dbReference>
<name>V5FL53_9VIBR</name>
<feature type="transmembrane region" description="Helical" evidence="1">
    <location>
        <begin position="27"/>
        <end position="44"/>
    </location>
</feature>
<accession>V5FL53</accession>
<dbReference type="Proteomes" id="UP000017800">
    <property type="component" value="Unassembled WGS sequence"/>
</dbReference>
<evidence type="ECO:0000256" key="1">
    <source>
        <dbReference type="SAM" id="Phobius"/>
    </source>
</evidence>
<protein>
    <recommendedName>
        <fullName evidence="2">Prepilin type IV endopeptidase peptidase domain-containing protein</fullName>
    </recommendedName>
</protein>
<evidence type="ECO:0000313" key="4">
    <source>
        <dbReference type="Proteomes" id="UP000017800"/>
    </source>
</evidence>
<gene>
    <name evidence="3" type="ORF">VHA01S_042_00165</name>
</gene>
<dbReference type="AlphaFoldDB" id="V5FL53"/>
<proteinExistence type="predicted"/>
<dbReference type="RefSeq" id="WP_023404733.1">
    <property type="nucleotide sequence ID" value="NZ_BAUJ01000042.1"/>
</dbReference>
<dbReference type="Pfam" id="PF01478">
    <property type="entry name" value="Peptidase_A24"/>
    <property type="match status" value="1"/>
</dbReference>
<evidence type="ECO:0000259" key="2">
    <source>
        <dbReference type="Pfam" id="PF01478"/>
    </source>
</evidence>
<dbReference type="GO" id="GO:0004190">
    <property type="term" value="F:aspartic-type endopeptidase activity"/>
    <property type="evidence" value="ECO:0007669"/>
    <property type="project" value="InterPro"/>
</dbReference>
<dbReference type="Gene3D" id="1.20.120.1220">
    <property type="match status" value="1"/>
</dbReference>
<keyword evidence="1" id="KW-0812">Transmembrane</keyword>
<keyword evidence="1" id="KW-0472">Membrane</keyword>
<dbReference type="eggNOG" id="COG4960">
    <property type="taxonomic scope" value="Bacteria"/>
</dbReference>
<dbReference type="OrthoDB" id="5905525at2"/>
<keyword evidence="1" id="KW-1133">Transmembrane helix</keyword>
<keyword evidence="4" id="KW-1185">Reference proteome</keyword>
<feature type="transmembrane region" description="Helical" evidence="1">
    <location>
        <begin position="90"/>
        <end position="113"/>
    </location>
</feature>
<feature type="transmembrane region" description="Helical" evidence="1">
    <location>
        <begin position="50"/>
        <end position="69"/>
    </location>
</feature>
<sequence>MNSYIIFWSLLFLISINDLKDHKIPNVLLLVLVFYQLLNIYVFQLPLFDFILGGITIFFVSLILFFLKVMSPGDVKLLGTIGFCVGTENLWGCTVWIFIASGIIGTLFTVYNFSFLGIKNPLLLINEPKLYTRINTNAQNSNPWRYGDKLTMPFAPSVMVGLALFYYFN</sequence>
<comment type="caution">
    <text evidence="3">The sequence shown here is derived from an EMBL/GenBank/DDBJ whole genome shotgun (WGS) entry which is preliminary data.</text>
</comment>
<feature type="transmembrane region" description="Helical" evidence="1">
    <location>
        <begin position="150"/>
        <end position="168"/>
    </location>
</feature>
<evidence type="ECO:0000313" key="3">
    <source>
        <dbReference type="EMBL" id="GAD90391.1"/>
    </source>
</evidence>
<dbReference type="GO" id="GO:0016020">
    <property type="term" value="C:membrane"/>
    <property type="evidence" value="ECO:0007669"/>
    <property type="project" value="InterPro"/>
</dbReference>
<reference evidence="3 4" key="1">
    <citation type="submission" date="2013-11" db="EMBL/GenBank/DDBJ databases">
        <title>Whole genome shotgun sequence of Vibrio halioticoli NBRC 102217.</title>
        <authorList>
            <person name="Isaki S."/>
            <person name="Kimura A."/>
            <person name="Ohji S."/>
            <person name="Hosoyama A."/>
            <person name="Fujita N."/>
            <person name="Hashimoto M."/>
            <person name="Hosoyama Y."/>
            <person name="Yamazoe A."/>
        </authorList>
    </citation>
    <scope>NUCLEOTIDE SEQUENCE [LARGE SCALE GENOMIC DNA]</scope>
    <source>
        <strain evidence="3 4">NBRC 102217</strain>
    </source>
</reference>